<evidence type="ECO:0000256" key="1">
    <source>
        <dbReference type="ARBA" id="ARBA00006432"/>
    </source>
</evidence>
<evidence type="ECO:0000256" key="4">
    <source>
        <dbReference type="ARBA" id="ARBA00022840"/>
    </source>
</evidence>
<feature type="domain" description="AMP-binding enzyme C-terminal" evidence="6">
    <location>
        <begin position="465"/>
        <end position="543"/>
    </location>
</feature>
<dbReference type="GO" id="GO:0004321">
    <property type="term" value="F:fatty-acyl-CoA synthase activity"/>
    <property type="evidence" value="ECO:0007669"/>
    <property type="project" value="TreeGrafter"/>
</dbReference>
<dbReference type="PANTHER" id="PTHR43605">
    <property type="entry name" value="ACYL-COENZYME A SYNTHETASE"/>
    <property type="match status" value="1"/>
</dbReference>
<dbReference type="SUPFAM" id="SSF56801">
    <property type="entry name" value="Acetyl-CoA synthetase-like"/>
    <property type="match status" value="1"/>
</dbReference>
<dbReference type="PANTHER" id="PTHR43605:SF10">
    <property type="entry name" value="ACYL-COA SYNTHETASE MEDIUM CHAIN FAMILY MEMBER 3"/>
    <property type="match status" value="1"/>
</dbReference>
<dbReference type="Pfam" id="PF13193">
    <property type="entry name" value="AMP-binding_C"/>
    <property type="match status" value="1"/>
</dbReference>
<evidence type="ECO:0000259" key="5">
    <source>
        <dbReference type="Pfam" id="PF00501"/>
    </source>
</evidence>
<keyword evidence="4" id="KW-0067">ATP-binding</keyword>
<dbReference type="GeneID" id="24893615"/>
<dbReference type="InterPro" id="IPR051087">
    <property type="entry name" value="Mitochondrial_ACSM"/>
</dbReference>
<dbReference type="RefSeq" id="WP_048205265.1">
    <property type="nucleotide sequence ID" value="NZ_CP009518.1"/>
</dbReference>
<dbReference type="Gene3D" id="3.30.300.30">
    <property type="match status" value="1"/>
</dbReference>
<dbReference type="FunFam" id="3.30.300.30:FF:000005">
    <property type="entry name" value="Acyl-coenzyme A synthetase ACSM5, mitochondrial"/>
    <property type="match status" value="1"/>
</dbReference>
<comment type="similarity">
    <text evidence="1">Belongs to the ATP-dependent AMP-binding enzyme family.</text>
</comment>
<dbReference type="PROSITE" id="PS00455">
    <property type="entry name" value="AMP_BINDING"/>
    <property type="match status" value="1"/>
</dbReference>
<protein>
    <submittedName>
        <fullName evidence="7">Acyl-coenzyme A synthetase/AMP-(Fatty) acid ligase</fullName>
    </submittedName>
</protein>
<dbReference type="InterPro" id="IPR042099">
    <property type="entry name" value="ANL_N_sf"/>
</dbReference>
<evidence type="ECO:0000256" key="3">
    <source>
        <dbReference type="ARBA" id="ARBA00022741"/>
    </source>
</evidence>
<dbReference type="STRING" id="1434104.MCMEM_1080"/>
<dbReference type="GO" id="GO:0005524">
    <property type="term" value="F:ATP binding"/>
    <property type="evidence" value="ECO:0007669"/>
    <property type="project" value="UniProtKB-KW"/>
</dbReference>
<dbReference type="InterPro" id="IPR025110">
    <property type="entry name" value="AMP-bd_C"/>
</dbReference>
<dbReference type="GO" id="GO:0016405">
    <property type="term" value="F:CoA-ligase activity"/>
    <property type="evidence" value="ECO:0007669"/>
    <property type="project" value="UniProtKB-ARBA"/>
</dbReference>
<dbReference type="AlphaFoldDB" id="A0A0E3SRV2"/>
<dbReference type="OrthoDB" id="193284at2157"/>
<name>A0A0E3SRV2_METMT</name>
<dbReference type="Gene3D" id="3.40.50.12780">
    <property type="entry name" value="N-terminal domain of ligase-like"/>
    <property type="match status" value="1"/>
</dbReference>
<dbReference type="GO" id="GO:0006633">
    <property type="term" value="P:fatty acid biosynthetic process"/>
    <property type="evidence" value="ECO:0007669"/>
    <property type="project" value="TreeGrafter"/>
</dbReference>
<keyword evidence="3" id="KW-0547">Nucleotide-binding</keyword>
<reference evidence="7 8" key="1">
    <citation type="submission" date="2014-07" db="EMBL/GenBank/DDBJ databases">
        <title>Methanogenic archaea and the global carbon cycle.</title>
        <authorList>
            <person name="Henriksen J.R."/>
            <person name="Luke J."/>
            <person name="Reinhart S."/>
            <person name="Benedict M.N."/>
            <person name="Youngblut N.D."/>
            <person name="Metcalf M.E."/>
            <person name="Whitaker R.J."/>
            <person name="Metcalf W.W."/>
        </authorList>
    </citation>
    <scope>NUCLEOTIDE SEQUENCE [LARGE SCALE GENOMIC DNA]</scope>
    <source>
        <strain evidence="7 8">MM1</strain>
    </source>
</reference>
<dbReference type="InterPro" id="IPR000873">
    <property type="entry name" value="AMP-dep_synth/lig_dom"/>
</dbReference>
<dbReference type="Pfam" id="PF00501">
    <property type="entry name" value="AMP-binding"/>
    <property type="match status" value="1"/>
</dbReference>
<dbReference type="GO" id="GO:0015645">
    <property type="term" value="F:fatty acid ligase activity"/>
    <property type="evidence" value="ECO:0007669"/>
    <property type="project" value="TreeGrafter"/>
</dbReference>
<keyword evidence="2 7" id="KW-0436">Ligase</keyword>
<organism evidence="7 8">
    <name type="scientific">Methanococcoides methylutens MM1</name>
    <dbReference type="NCBI Taxonomy" id="1434104"/>
    <lineage>
        <taxon>Archaea</taxon>
        <taxon>Methanobacteriati</taxon>
        <taxon>Methanobacteriota</taxon>
        <taxon>Stenosarchaea group</taxon>
        <taxon>Methanomicrobia</taxon>
        <taxon>Methanosarcinales</taxon>
        <taxon>Methanosarcinaceae</taxon>
        <taxon>Methanococcoides</taxon>
    </lineage>
</organism>
<dbReference type="EMBL" id="CP009518">
    <property type="protein sequence ID" value="AKB85133.1"/>
    <property type="molecule type" value="Genomic_DNA"/>
</dbReference>
<dbReference type="KEGG" id="mmet:MCMEM_1080"/>
<evidence type="ECO:0000313" key="7">
    <source>
        <dbReference type="EMBL" id="AKB85133.1"/>
    </source>
</evidence>
<accession>A0A0E3SRV2</accession>
<evidence type="ECO:0000256" key="2">
    <source>
        <dbReference type="ARBA" id="ARBA00022598"/>
    </source>
</evidence>
<dbReference type="InterPro" id="IPR045851">
    <property type="entry name" value="AMP-bd_C_sf"/>
</dbReference>
<sequence length="557" mass="63411">MSSFLEEYVSRTEFESYDEFKESFKIKVPENFNFAYDIVDRYAKEQPEKRALVWCNDDGEELIYNFADLKKYSDKAANVFRKYGIKRGDVVMLTLKGRYEFWICILALHKIGAVTLPATHMLTTKDITYRIELANIKMVVSADDEGLMGYIDEAHEGYEDILLHKAVLNVEKEGWLNFTEELEAASEDFSRPEGDEATRNDDISLLYFSSGTTGLPKMVQHDFSYPLGHIITANYWQNVMDDGLHLTVADSGWAKCVWGKLYGQWICGTAVFVYDYERFDAKNMLEKASSYGVTTFCAPPTIYRFLIKEDLSQYDFSSLEYCVVAGEPLNPEVYERFLEFTGLKLMEGFGQTESIVTIATYPWMEPKPGSMGKPSPEYDIQLINLDGKLCDSGEEGEIVINTTKGKPVGLFAGYRGDEKKTAETWHDGYYHTGDMAWKDEDGYFWFIGRSDDIIKSSGYKIGPFEVESALIEHPSVLECAITGVPDPVRGQIVKATIVLAKGYEASDELKKELQEHVKKATAPYKYPRAVEFVDELPKTISGKIRRVEIRDHDKEAN</sequence>
<keyword evidence="8" id="KW-1185">Reference proteome</keyword>
<dbReference type="GO" id="GO:0006637">
    <property type="term" value="P:acyl-CoA metabolic process"/>
    <property type="evidence" value="ECO:0007669"/>
    <property type="project" value="TreeGrafter"/>
</dbReference>
<feature type="domain" description="AMP-dependent synthetase/ligase" evidence="5">
    <location>
        <begin position="40"/>
        <end position="414"/>
    </location>
</feature>
<dbReference type="Proteomes" id="UP000033048">
    <property type="component" value="Chromosome"/>
</dbReference>
<dbReference type="InterPro" id="IPR020845">
    <property type="entry name" value="AMP-binding_CS"/>
</dbReference>
<proteinExistence type="inferred from homology"/>
<dbReference type="PATRIC" id="fig|1434104.5.peg.1179"/>
<gene>
    <name evidence="7" type="ORF">MCMEM_1080</name>
</gene>
<evidence type="ECO:0000313" key="8">
    <source>
        <dbReference type="Proteomes" id="UP000033048"/>
    </source>
</evidence>
<dbReference type="HOGENOM" id="CLU_000022_59_10_2"/>
<evidence type="ECO:0000259" key="6">
    <source>
        <dbReference type="Pfam" id="PF13193"/>
    </source>
</evidence>